<evidence type="ECO:0000313" key="9">
    <source>
        <dbReference type="EMBL" id="TEB09214.1"/>
    </source>
</evidence>
<dbReference type="InterPro" id="IPR012340">
    <property type="entry name" value="NA-bd_OB-fold"/>
</dbReference>
<dbReference type="Gene3D" id="2.40.50.140">
    <property type="entry name" value="Nucleic acid-binding proteins"/>
    <property type="match status" value="1"/>
</dbReference>
<feature type="binding site" evidence="7">
    <location>
        <position position="207"/>
    </location>
    <ligand>
        <name>L-aspartate</name>
        <dbReference type="ChEBI" id="CHEBI:29991"/>
    </ligand>
</feature>
<comment type="subcellular location">
    <subcellularLocation>
        <location evidence="7">Cytoplasm</location>
    </subcellularLocation>
</comment>
<dbReference type="Gene3D" id="3.30.1360.30">
    <property type="entry name" value="GAD-like domain"/>
    <property type="match status" value="1"/>
</dbReference>
<dbReference type="CDD" id="cd04317">
    <property type="entry name" value="EcAspRS_like_N"/>
    <property type="match status" value="1"/>
</dbReference>
<feature type="region of interest" description="Aspartate" evidence="7">
    <location>
        <begin position="231"/>
        <end position="234"/>
    </location>
</feature>
<dbReference type="GO" id="GO:0003676">
    <property type="term" value="F:nucleic acid binding"/>
    <property type="evidence" value="ECO:0007669"/>
    <property type="project" value="InterPro"/>
</dbReference>
<evidence type="ECO:0000259" key="8">
    <source>
        <dbReference type="PROSITE" id="PS50862"/>
    </source>
</evidence>
<dbReference type="PANTHER" id="PTHR22594">
    <property type="entry name" value="ASPARTYL/LYSYL-TRNA SYNTHETASE"/>
    <property type="match status" value="1"/>
</dbReference>
<keyword evidence="2 7" id="KW-0436">Ligase</keyword>
<keyword evidence="7" id="KW-0963">Cytoplasm</keyword>
<evidence type="ECO:0000256" key="3">
    <source>
        <dbReference type="ARBA" id="ARBA00022741"/>
    </source>
</evidence>
<dbReference type="InterPro" id="IPR029351">
    <property type="entry name" value="GAD_dom"/>
</dbReference>
<dbReference type="EC" id="6.1.1.23" evidence="7"/>
<feature type="binding site" evidence="7">
    <location>
        <position position="521"/>
    </location>
    <ligand>
        <name>L-aspartate</name>
        <dbReference type="ChEBI" id="CHEBI:29991"/>
    </ligand>
</feature>
<comment type="catalytic activity">
    <reaction evidence="7">
        <text>tRNA(Asx) + L-aspartate + ATP = L-aspartyl-tRNA(Asx) + AMP + diphosphate</text>
        <dbReference type="Rhea" id="RHEA:18349"/>
        <dbReference type="Rhea" id="RHEA-COMP:9710"/>
        <dbReference type="Rhea" id="RHEA-COMP:9711"/>
        <dbReference type="ChEBI" id="CHEBI:29991"/>
        <dbReference type="ChEBI" id="CHEBI:30616"/>
        <dbReference type="ChEBI" id="CHEBI:33019"/>
        <dbReference type="ChEBI" id="CHEBI:78442"/>
        <dbReference type="ChEBI" id="CHEBI:78516"/>
        <dbReference type="ChEBI" id="CHEBI:456215"/>
        <dbReference type="EC" id="6.1.1.23"/>
    </reaction>
</comment>
<dbReference type="Pfam" id="PF02938">
    <property type="entry name" value="GAD"/>
    <property type="match status" value="1"/>
</dbReference>
<dbReference type="InterPro" id="IPR002312">
    <property type="entry name" value="Asp/Asn-tRNA-synth_IIb"/>
</dbReference>
<keyword evidence="5 7" id="KW-0648">Protein biosynthesis</keyword>
<comment type="caution">
    <text evidence="9">The sequence shown here is derived from an EMBL/GenBank/DDBJ whole genome shotgun (WGS) entry which is preliminary data.</text>
</comment>
<dbReference type="Pfam" id="PF00152">
    <property type="entry name" value="tRNA-synt_2"/>
    <property type="match status" value="1"/>
</dbReference>
<dbReference type="GO" id="GO:0006422">
    <property type="term" value="P:aspartyl-tRNA aminoacylation"/>
    <property type="evidence" value="ECO:0007669"/>
    <property type="project" value="UniProtKB-UniRule"/>
</dbReference>
<dbReference type="InterPro" id="IPR045864">
    <property type="entry name" value="aa-tRNA-synth_II/BPL/LPL"/>
</dbReference>
<dbReference type="GO" id="GO:0005524">
    <property type="term" value="F:ATP binding"/>
    <property type="evidence" value="ECO:0007669"/>
    <property type="project" value="UniProtKB-UniRule"/>
</dbReference>
<reference evidence="9 10" key="1">
    <citation type="journal article" date="2018" name="Environ. Microbiol.">
        <title>Novel energy conservation strategies and behaviour of Pelotomaculum schinkii driving syntrophic propionate catabolism.</title>
        <authorList>
            <person name="Hidalgo-Ahumada C.A.P."/>
            <person name="Nobu M.K."/>
            <person name="Narihiro T."/>
            <person name="Tamaki H."/>
            <person name="Liu W.T."/>
            <person name="Kamagata Y."/>
            <person name="Stams A.J.M."/>
            <person name="Imachi H."/>
            <person name="Sousa D.Z."/>
        </authorList>
    </citation>
    <scope>NUCLEOTIDE SEQUENCE [LARGE SCALE GENOMIC DNA]</scope>
    <source>
        <strain evidence="9 10">MGP</strain>
    </source>
</reference>
<evidence type="ECO:0000256" key="6">
    <source>
        <dbReference type="ARBA" id="ARBA00023146"/>
    </source>
</evidence>
<feature type="binding site" evidence="7">
    <location>
        <begin position="253"/>
        <end position="255"/>
    </location>
    <ligand>
        <name>ATP</name>
        <dbReference type="ChEBI" id="CHEBI:30616"/>
    </ligand>
</feature>
<gene>
    <name evidence="7 9" type="primary">aspS</name>
    <name evidence="9" type="ORF">Pmgp_03293</name>
</gene>
<dbReference type="InterPro" id="IPR047089">
    <property type="entry name" value="Asp-tRNA-ligase_1_N"/>
</dbReference>
<evidence type="ECO:0000256" key="7">
    <source>
        <dbReference type="HAMAP-Rule" id="MF_00044"/>
    </source>
</evidence>
<dbReference type="GO" id="GO:0016740">
    <property type="term" value="F:transferase activity"/>
    <property type="evidence" value="ECO:0007669"/>
    <property type="project" value="UniProtKB-ARBA"/>
</dbReference>
<feature type="binding site" evidence="7">
    <location>
        <begin position="566"/>
        <end position="569"/>
    </location>
    <ligand>
        <name>ATP</name>
        <dbReference type="ChEBI" id="CHEBI:30616"/>
    </ligand>
</feature>
<comment type="similarity">
    <text evidence="1 7">Belongs to the class-II aminoacyl-tRNA synthetase family. Type 1 subfamily.</text>
</comment>
<feature type="binding site" evidence="7">
    <location>
        <position position="480"/>
    </location>
    <ligand>
        <name>L-aspartate</name>
        <dbReference type="ChEBI" id="CHEBI:29991"/>
    </ligand>
</feature>
<evidence type="ECO:0000256" key="4">
    <source>
        <dbReference type="ARBA" id="ARBA00022840"/>
    </source>
</evidence>
<dbReference type="SUPFAM" id="SSF55261">
    <property type="entry name" value="GAD domain-like"/>
    <property type="match status" value="1"/>
</dbReference>
<dbReference type="PANTHER" id="PTHR22594:SF5">
    <property type="entry name" value="ASPARTATE--TRNA LIGASE, MITOCHONDRIAL"/>
    <property type="match status" value="1"/>
</dbReference>
<dbReference type="HAMAP" id="MF_00044">
    <property type="entry name" value="Asp_tRNA_synth_type1"/>
    <property type="match status" value="1"/>
</dbReference>
<feature type="site" description="Important for tRNA non-discrimination" evidence="7">
    <location>
        <position position="115"/>
    </location>
</feature>
<dbReference type="InterPro" id="IPR004524">
    <property type="entry name" value="Asp-tRNA-ligase_1"/>
</dbReference>
<dbReference type="InterPro" id="IPR006195">
    <property type="entry name" value="aa-tRNA-synth_II"/>
</dbReference>
<dbReference type="NCBIfam" id="NF001750">
    <property type="entry name" value="PRK00476.1"/>
    <property type="match status" value="1"/>
</dbReference>
<dbReference type="InterPro" id="IPR004115">
    <property type="entry name" value="GAD-like_sf"/>
</dbReference>
<dbReference type="CDD" id="cd00777">
    <property type="entry name" value="AspRS_core"/>
    <property type="match status" value="1"/>
</dbReference>
<dbReference type="PROSITE" id="PS50862">
    <property type="entry name" value="AA_TRNA_LIGASE_II"/>
    <property type="match status" value="1"/>
</dbReference>
<evidence type="ECO:0000256" key="1">
    <source>
        <dbReference type="ARBA" id="ARBA00006303"/>
    </source>
</evidence>
<proteinExistence type="inferred from homology"/>
<keyword evidence="4 7" id="KW-0067">ATP-binding</keyword>
<dbReference type="NCBIfam" id="TIGR00459">
    <property type="entry name" value="aspS_bact"/>
    <property type="match status" value="1"/>
</dbReference>
<dbReference type="AlphaFoldDB" id="A0A4Y7RJP7"/>
<organism evidence="9 10">
    <name type="scientific">Pelotomaculum propionicicum</name>
    <dbReference type="NCBI Taxonomy" id="258475"/>
    <lineage>
        <taxon>Bacteria</taxon>
        <taxon>Bacillati</taxon>
        <taxon>Bacillota</taxon>
        <taxon>Clostridia</taxon>
        <taxon>Eubacteriales</taxon>
        <taxon>Desulfotomaculaceae</taxon>
        <taxon>Pelotomaculum</taxon>
    </lineage>
</organism>
<name>A0A4Y7RJP7_9FIRM</name>
<dbReference type="GO" id="GO:0140096">
    <property type="term" value="F:catalytic activity, acting on a protein"/>
    <property type="evidence" value="ECO:0007669"/>
    <property type="project" value="UniProtKB-ARBA"/>
</dbReference>
<dbReference type="InterPro" id="IPR047090">
    <property type="entry name" value="AspRS_core"/>
</dbReference>
<feature type="domain" description="Aminoacyl-transfer RNA synthetases class-II family profile" evidence="8">
    <location>
        <begin position="182"/>
        <end position="585"/>
    </location>
</feature>
<dbReference type="InterPro" id="IPR004364">
    <property type="entry name" value="Aa-tRNA-synt_II"/>
</dbReference>
<feature type="site" description="Important for tRNA non-discrimination" evidence="7">
    <location>
        <position position="63"/>
    </location>
</feature>
<dbReference type="Pfam" id="PF01336">
    <property type="entry name" value="tRNA_anti-codon"/>
    <property type="match status" value="1"/>
</dbReference>
<dbReference type="GO" id="GO:0005737">
    <property type="term" value="C:cytoplasm"/>
    <property type="evidence" value="ECO:0007669"/>
    <property type="project" value="UniProtKB-SubCell"/>
</dbReference>
<dbReference type="Gene3D" id="3.30.930.10">
    <property type="entry name" value="Bira Bifunctional Protein, Domain 2"/>
    <property type="match status" value="1"/>
</dbReference>
<protein>
    <recommendedName>
        <fullName evidence="7">Aspartate--tRNA(Asp/Asn) ligase</fullName>
        <ecNumber evidence="7">6.1.1.23</ecNumber>
    </recommendedName>
    <alternativeName>
        <fullName evidence="7">Aspartyl-tRNA synthetase</fullName>
        <shortName evidence="7">AspRS</shortName>
    </alternativeName>
    <alternativeName>
        <fullName evidence="7">Non-discriminating aspartyl-tRNA synthetase</fullName>
        <shortName evidence="7">ND-AspRS</shortName>
    </alternativeName>
</protein>
<keyword evidence="6 7" id="KW-0030">Aminoacyl-tRNA synthetase</keyword>
<dbReference type="GO" id="GO:0050560">
    <property type="term" value="F:aspartate-tRNA(Asn) ligase activity"/>
    <property type="evidence" value="ECO:0007669"/>
    <property type="project" value="UniProtKB-EC"/>
</dbReference>
<dbReference type="EMBL" id="QFFZ01000055">
    <property type="protein sequence ID" value="TEB09214.1"/>
    <property type="molecule type" value="Genomic_DNA"/>
</dbReference>
<evidence type="ECO:0000313" key="10">
    <source>
        <dbReference type="Proteomes" id="UP000297597"/>
    </source>
</evidence>
<dbReference type="InterPro" id="IPR004365">
    <property type="entry name" value="NA-bd_OB_tRNA"/>
</dbReference>
<comment type="subunit">
    <text evidence="7">Homodimer.</text>
</comment>
<dbReference type="SUPFAM" id="SSF55681">
    <property type="entry name" value="Class II aaRS and biotin synthetases"/>
    <property type="match status" value="1"/>
</dbReference>
<dbReference type="GO" id="GO:0004815">
    <property type="term" value="F:aspartate-tRNA ligase activity"/>
    <property type="evidence" value="ECO:0007669"/>
    <property type="project" value="UniProtKB-UniRule"/>
</dbReference>
<keyword evidence="3 7" id="KW-0547">Nucleotide-binding</keyword>
<accession>A0A4Y7RJP7</accession>
<dbReference type="SUPFAM" id="SSF50249">
    <property type="entry name" value="Nucleic acid-binding proteins"/>
    <property type="match status" value="1"/>
</dbReference>
<feature type="binding site" evidence="7">
    <location>
        <position position="253"/>
    </location>
    <ligand>
        <name>L-aspartate</name>
        <dbReference type="ChEBI" id="CHEBI:29991"/>
    </ligand>
</feature>
<sequence>MQDIAYGLRPTAYGNKQVMDLEGKILIDFMQGLKRSHYCGDLRIEDAGRQVVLMGWVQTRRDHGGLIFVDLRDRAGLVQVVFSPDQHEEAFKKAEGVRGEYVLAVQGAVRERPEGTANPNLATGQVEVLANELRVLNRAKTPPFYIEDNIDVDENLRLRYRYLDLRRPEMQEALILRHKAAKSARDFLDEHGFLEIETPILQKSTPEGARDYLVPSRINPGKFYALPQSPQLFKQILMVAGLDRYFQIVHCFRDEDLRADRQPEFTQIDMEMSFIDVDDIIGLSEEMIARLCREAAGLEIPLPFPRLSYKEAMDRFGSDKPDTRFGLELKDISDIASGCGFKVFASVVAGGGRVKGINAKGCASFSRKEIDDLTAYAAIYRAKGLAYFVVTEDGVKSVIAKFFTDEELKLIFERLEAEPGDLLLFVADKPDVAANALGALRQHLGERLGLIPEGLYNFVWVVDFPLLDYDQEEGRYVAMHHPFTSPREEDIALLDTNPGEVRAKAYDLVLNGVEVGGGSIRIYNRDLQEKMFATINIGPSEAAEKFGFMLEAFEYGTPPHGGIAFGFDRLIMLLAGKKTIRDVIPFPKTQSATCLMSQAPNLVVQEQLKELHIKLDLKKN</sequence>
<comment type="function">
    <text evidence="7">Aspartyl-tRNA synthetase with relaxed tRNA specificity since it is able to aspartylate not only its cognate tRNA(Asp) but also tRNA(Asn). Reaction proceeds in two steps: L-aspartate is first activated by ATP to form Asp-AMP and then transferred to the acceptor end of tRNA(Asp/Asn).</text>
</comment>
<keyword evidence="10" id="KW-1185">Reference proteome</keyword>
<dbReference type="Proteomes" id="UP000297597">
    <property type="component" value="Unassembled WGS sequence"/>
</dbReference>
<evidence type="ECO:0000256" key="5">
    <source>
        <dbReference type="ARBA" id="ARBA00022917"/>
    </source>
</evidence>
<feature type="binding site" evidence="7">
    <location>
        <position position="262"/>
    </location>
    <ligand>
        <name>ATP</name>
        <dbReference type="ChEBI" id="CHEBI:30616"/>
    </ligand>
</feature>
<feature type="binding site" evidence="7">
    <location>
        <position position="514"/>
    </location>
    <ligand>
        <name>ATP</name>
        <dbReference type="ChEBI" id="CHEBI:30616"/>
    </ligand>
</feature>
<dbReference type="PRINTS" id="PR01042">
    <property type="entry name" value="TRNASYNTHASP"/>
</dbReference>
<evidence type="ECO:0000256" key="2">
    <source>
        <dbReference type="ARBA" id="ARBA00022598"/>
    </source>
</evidence>